<accession>A0A1Q8R1W0</accession>
<dbReference type="Proteomes" id="UP000186102">
    <property type="component" value="Unassembled WGS sequence"/>
</dbReference>
<evidence type="ECO:0000313" key="1">
    <source>
        <dbReference type="EMBL" id="OLN33430.1"/>
    </source>
</evidence>
<proteinExistence type="predicted"/>
<name>A0A1Q8R1W0_9FIRM</name>
<sequence length="329" mass="37754">MHDARELVSDFEPRTSCIVPRIRSHLFTPMHSIWQKHWKGVSVVWPRRKIQLVASSTAYGIDGVRAMLKEIQLEFSEVEPAKEGLSEGLSERWWEVPSDGKFLSEELGLATELVFWPEVTEEDVCRARALALGMNQQSIQSFLHNFFEDELILLDSEPTVIIEGRPLLGHILNKAGFEPSILWPTADGEWQCERKQGIHWLLPDFWLKGFAEASSWGRDAKRVEEKSTWVVRKTELDFYRAPEGLKFVGHLPRWPEPKQEQVACQTIARCIDLGVSWLDIKSALSSLWKNKISADNLRWNIDDFGWNGGTSGEKLSALSIDHMEDWWSG</sequence>
<organism evidence="1 2">
    <name type="scientific">Desulfosporosinus metallidurans</name>
    <dbReference type="NCBI Taxonomy" id="1888891"/>
    <lineage>
        <taxon>Bacteria</taxon>
        <taxon>Bacillati</taxon>
        <taxon>Bacillota</taxon>
        <taxon>Clostridia</taxon>
        <taxon>Eubacteriales</taxon>
        <taxon>Desulfitobacteriaceae</taxon>
        <taxon>Desulfosporosinus</taxon>
    </lineage>
</organism>
<keyword evidence="2" id="KW-1185">Reference proteome</keyword>
<reference evidence="1 2" key="1">
    <citation type="submission" date="2016-09" db="EMBL/GenBank/DDBJ databases">
        <title>Complete genome of Desulfosporosinus sp. OL.</title>
        <authorList>
            <person name="Mardanov A."/>
            <person name="Beletsky A."/>
            <person name="Panova A."/>
            <person name="Karnachuk O."/>
            <person name="Ravin N."/>
        </authorList>
    </citation>
    <scope>NUCLEOTIDE SEQUENCE [LARGE SCALE GENOMIC DNA]</scope>
    <source>
        <strain evidence="1 2">OL</strain>
    </source>
</reference>
<protein>
    <submittedName>
        <fullName evidence="1">Uncharacterized protein</fullName>
    </submittedName>
</protein>
<dbReference type="STRING" id="1888891.DSOL_0676"/>
<comment type="caution">
    <text evidence="1">The sequence shown here is derived from an EMBL/GenBank/DDBJ whole genome shotgun (WGS) entry which is preliminary data.</text>
</comment>
<dbReference type="AlphaFoldDB" id="A0A1Q8R1W0"/>
<dbReference type="EMBL" id="MLBF01000003">
    <property type="protein sequence ID" value="OLN33430.1"/>
    <property type="molecule type" value="Genomic_DNA"/>
</dbReference>
<evidence type="ECO:0000313" key="2">
    <source>
        <dbReference type="Proteomes" id="UP000186102"/>
    </source>
</evidence>
<gene>
    <name evidence="1" type="ORF">DSOL_0676</name>
</gene>